<keyword evidence="8 10" id="KW-0333">Golgi apparatus</keyword>
<evidence type="ECO:0000256" key="1">
    <source>
        <dbReference type="ARBA" id="ARBA00004323"/>
    </source>
</evidence>
<dbReference type="Proteomes" id="UP000272942">
    <property type="component" value="Unassembled WGS sequence"/>
</dbReference>
<keyword evidence="9" id="KW-0472">Membrane</keyword>
<dbReference type="EC" id="2.4.1.-" evidence="10"/>
<dbReference type="OrthoDB" id="2139606at2759"/>
<evidence type="ECO:0000256" key="4">
    <source>
        <dbReference type="ARBA" id="ARBA00022679"/>
    </source>
</evidence>
<keyword evidence="13" id="KW-1185">Reference proteome</keyword>
<comment type="subcellular location">
    <subcellularLocation>
        <location evidence="1 10">Golgi apparatus membrane</location>
        <topology evidence="1 10">Single-pass type II membrane protein</topology>
    </subcellularLocation>
</comment>
<dbReference type="PANTHER" id="PTHR11214">
    <property type="entry name" value="BETA-1,3-N-ACETYLGLUCOSAMINYLTRANSFERASE"/>
    <property type="match status" value="1"/>
</dbReference>
<organism evidence="14">
    <name type="scientific">Echinostoma caproni</name>
    <dbReference type="NCBI Taxonomy" id="27848"/>
    <lineage>
        <taxon>Eukaryota</taxon>
        <taxon>Metazoa</taxon>
        <taxon>Spiralia</taxon>
        <taxon>Lophotrochozoa</taxon>
        <taxon>Platyhelminthes</taxon>
        <taxon>Trematoda</taxon>
        <taxon>Digenea</taxon>
        <taxon>Plagiorchiida</taxon>
        <taxon>Echinostomata</taxon>
        <taxon>Echinostomatoidea</taxon>
        <taxon>Echinostomatidae</taxon>
        <taxon>Echinostoma</taxon>
    </lineage>
</organism>
<evidence type="ECO:0000256" key="2">
    <source>
        <dbReference type="ARBA" id="ARBA00008661"/>
    </source>
</evidence>
<keyword evidence="7" id="KW-1133">Transmembrane helix</keyword>
<evidence type="ECO:0000256" key="9">
    <source>
        <dbReference type="ARBA" id="ARBA00023136"/>
    </source>
</evidence>
<keyword evidence="6" id="KW-0735">Signal-anchor</keyword>
<dbReference type="AlphaFoldDB" id="A0A183A6R9"/>
<feature type="region of interest" description="Disordered" evidence="11">
    <location>
        <begin position="380"/>
        <end position="422"/>
    </location>
</feature>
<sequence>MRRELWAPFKVQFVFVVGLPGTNMSEWLQFDGVRVRNPTKRFDDSNAVLKALLNESDHNGDMLIGDFIDSYYNLTLKQVTTFRWVSAFCKHTSALYFFIDNDYSIIPSNTIKMVLSIPPNLRLRLNGGTFGPMRTVLRPENPNQAGRWTISTSEIPWITYPQYSSGAAYVVGASLVTDAAIAMAYTRFLRFDDVYLGFVWNKLHIPVMIIQGMRHTAINSPEATSVISIPAQEADQLIDWTTGFRAAFRADSKSVVYCHGPGSMRIVKLRVAIEPGREEVYRWDPRKPLVSLTYSNVVKALHQLTNRMYDSFILRWNDGYDLCRIINTQDLRTAVHYLQQNPTKDDCLPLFAEPQRKPATLTNQVPLTLFPPAPQNNLLFSSPFQSNSNTPEQNGVRKETKQKPATAFGPLRRSRRIRFKHQ</sequence>
<keyword evidence="4" id="KW-0808">Transferase</keyword>
<dbReference type="GO" id="GO:0016758">
    <property type="term" value="F:hexosyltransferase activity"/>
    <property type="evidence" value="ECO:0007669"/>
    <property type="project" value="InterPro"/>
</dbReference>
<evidence type="ECO:0000256" key="5">
    <source>
        <dbReference type="ARBA" id="ARBA00022692"/>
    </source>
</evidence>
<keyword evidence="3 10" id="KW-0328">Glycosyltransferase</keyword>
<dbReference type="EMBL" id="UZAN01039758">
    <property type="protein sequence ID" value="VDP67072.1"/>
    <property type="molecule type" value="Genomic_DNA"/>
</dbReference>
<dbReference type="InterPro" id="IPR002659">
    <property type="entry name" value="Glyco_trans_31"/>
</dbReference>
<reference evidence="12 13" key="2">
    <citation type="submission" date="2018-11" db="EMBL/GenBank/DDBJ databases">
        <authorList>
            <consortium name="Pathogen Informatics"/>
        </authorList>
    </citation>
    <scope>NUCLEOTIDE SEQUENCE [LARGE SCALE GENOMIC DNA]</scope>
    <source>
        <strain evidence="12 13">Egypt</strain>
    </source>
</reference>
<evidence type="ECO:0000256" key="3">
    <source>
        <dbReference type="ARBA" id="ARBA00022676"/>
    </source>
</evidence>
<reference evidence="14" key="1">
    <citation type="submission" date="2016-06" db="UniProtKB">
        <authorList>
            <consortium name="WormBaseParasite"/>
        </authorList>
    </citation>
    <scope>IDENTIFICATION</scope>
</reference>
<evidence type="ECO:0000313" key="14">
    <source>
        <dbReference type="WBParaSite" id="ECPE_0000265701-mRNA-1"/>
    </source>
</evidence>
<proteinExistence type="inferred from homology"/>
<evidence type="ECO:0000313" key="13">
    <source>
        <dbReference type="Proteomes" id="UP000272942"/>
    </source>
</evidence>
<dbReference type="GO" id="GO:0000139">
    <property type="term" value="C:Golgi membrane"/>
    <property type="evidence" value="ECO:0007669"/>
    <property type="project" value="UniProtKB-SubCell"/>
</dbReference>
<dbReference type="Pfam" id="PF01762">
    <property type="entry name" value="Galactosyl_T"/>
    <property type="match status" value="1"/>
</dbReference>
<evidence type="ECO:0000256" key="6">
    <source>
        <dbReference type="ARBA" id="ARBA00022968"/>
    </source>
</evidence>
<name>A0A183A6R9_9TREM</name>
<feature type="compositionally biased region" description="Polar residues" evidence="11">
    <location>
        <begin position="380"/>
        <end position="393"/>
    </location>
</feature>
<keyword evidence="5" id="KW-0812">Transmembrane</keyword>
<evidence type="ECO:0000256" key="8">
    <source>
        <dbReference type="ARBA" id="ARBA00023034"/>
    </source>
</evidence>
<dbReference type="PANTHER" id="PTHR11214:SF334">
    <property type="entry name" value="HEXOSYLTRANSFERASE"/>
    <property type="match status" value="1"/>
</dbReference>
<dbReference type="WBParaSite" id="ECPE_0000265701-mRNA-1">
    <property type="protein sequence ID" value="ECPE_0000265701-mRNA-1"/>
    <property type="gene ID" value="ECPE_0000265701"/>
</dbReference>
<evidence type="ECO:0000256" key="7">
    <source>
        <dbReference type="ARBA" id="ARBA00022989"/>
    </source>
</evidence>
<evidence type="ECO:0000256" key="11">
    <source>
        <dbReference type="SAM" id="MobiDB-lite"/>
    </source>
</evidence>
<evidence type="ECO:0000313" key="12">
    <source>
        <dbReference type="EMBL" id="VDP67072.1"/>
    </source>
</evidence>
<feature type="compositionally biased region" description="Basic residues" evidence="11">
    <location>
        <begin position="412"/>
        <end position="422"/>
    </location>
</feature>
<protein>
    <recommendedName>
        <fullName evidence="10">Hexosyltransferase</fullName>
        <ecNumber evidence="10">2.4.1.-</ecNumber>
    </recommendedName>
</protein>
<accession>A0A183A6R9</accession>
<evidence type="ECO:0000256" key="10">
    <source>
        <dbReference type="RuleBase" id="RU363063"/>
    </source>
</evidence>
<comment type="similarity">
    <text evidence="2 10">Belongs to the glycosyltransferase 31 family.</text>
</comment>
<gene>
    <name evidence="12" type="ORF">ECPE_LOCUS2654</name>
</gene>
<dbReference type="GO" id="GO:0006493">
    <property type="term" value="P:protein O-linked glycosylation"/>
    <property type="evidence" value="ECO:0007669"/>
    <property type="project" value="TreeGrafter"/>
</dbReference>